<protein>
    <submittedName>
        <fullName evidence="2 3">Uncharacterized protein</fullName>
    </submittedName>
</protein>
<feature type="compositionally biased region" description="Basic and acidic residues" evidence="1">
    <location>
        <begin position="604"/>
        <end position="614"/>
    </location>
</feature>
<evidence type="ECO:0000313" key="3">
    <source>
        <dbReference type="EnsemblMetazoa" id="ASIC014124-PA"/>
    </source>
</evidence>
<name>A0A084W7E5_ANOSI</name>
<feature type="region of interest" description="Disordered" evidence="1">
    <location>
        <begin position="592"/>
        <end position="633"/>
    </location>
</feature>
<dbReference type="Proteomes" id="UP000030765">
    <property type="component" value="Unassembled WGS sequence"/>
</dbReference>
<dbReference type="VEuPathDB" id="VectorBase:ASIS005224"/>
<feature type="region of interest" description="Disordered" evidence="1">
    <location>
        <begin position="308"/>
        <end position="342"/>
    </location>
</feature>
<dbReference type="AlphaFoldDB" id="A0A084W7E5"/>
<dbReference type="OrthoDB" id="7765360at2759"/>
<gene>
    <name evidence="2" type="ORF">ZHAS_00014124</name>
</gene>
<evidence type="ECO:0000313" key="4">
    <source>
        <dbReference type="Proteomes" id="UP000030765"/>
    </source>
</evidence>
<organism evidence="2">
    <name type="scientific">Anopheles sinensis</name>
    <name type="common">Mosquito</name>
    <dbReference type="NCBI Taxonomy" id="74873"/>
    <lineage>
        <taxon>Eukaryota</taxon>
        <taxon>Metazoa</taxon>
        <taxon>Ecdysozoa</taxon>
        <taxon>Arthropoda</taxon>
        <taxon>Hexapoda</taxon>
        <taxon>Insecta</taxon>
        <taxon>Pterygota</taxon>
        <taxon>Neoptera</taxon>
        <taxon>Endopterygota</taxon>
        <taxon>Diptera</taxon>
        <taxon>Nematocera</taxon>
        <taxon>Culicoidea</taxon>
        <taxon>Culicidae</taxon>
        <taxon>Anophelinae</taxon>
        <taxon>Anopheles</taxon>
    </lineage>
</organism>
<accession>A0A084W7E5</accession>
<proteinExistence type="predicted"/>
<sequence>MSRPTNELGQIPKRETDIRGVLACIQRTVQEDPIGNGELVTEPPVPSEPQSVPMPETIADDAFAKKIFLQHTNIEQIVLEKLPQRSVTMRQKYQLRLYEQYLENPSGRQADPLHLLRFETPFWGALFRMAAKIPLRTEEDYHTLVDSLAKEGIKKMCFVDMTRNNLVLEDERKVITVMQSTYTNWSGKLWKLNKYLQDCQRIRERRQAKEKRKLLKLIEKHSNCGKLWHILAEFKDRMLSDLLGPIEKRTLLIWQQFKFDDDALNRKYNVGRYCDESEVNFLNERISTPTSTAFLGNQIPSTIVTGTEGEQQNVETNKQTPEHSTMADSFNSTNDQQEPPAKHVCPADFSSVMPLPPGDVGTQQNSPDIHKTTYASSIPAPQPITDAPEYRLDYIKSSTNIYELAIYKRMQKYPNTQMTPEKADKIVKKLYDFYRPSFAQLELPTVLRKLNLLEQMDVKTKGAYTWACEKLGIPIAAVPASKMPAIESIPEPIQPQLSQIVVRPDSEPSTSRPTEAFMSPIYPTQDQNGIPGLSEEENFSTALKLPTVVQSNETVLSTLPENDTVVVIKQEGDVLLNDCSGYEGYIEEISFPGQDQVMDDSPDDLLKESERPEPYAEENTPNVEKLPEPNTTGFMPPVYPTQSRDECSGSSEEDEFPTVLKPPAVVQTNETVPSTLPESDTVVVIKQEQESDSSPNDISGYEGYVEEIVCPGQAHGIDDSEAQSLLDEFASPERNTVQNRSVGLFQTISNIIMSLFSHTEAIGGLERDSESYGRPLFPSSS</sequence>
<dbReference type="EnsemblMetazoa" id="ASIC014124-RA">
    <property type="protein sequence ID" value="ASIC014124-PA"/>
    <property type="gene ID" value="ASIC014124"/>
</dbReference>
<feature type="compositionally biased region" description="Polar residues" evidence="1">
    <location>
        <begin position="308"/>
        <end position="337"/>
    </location>
</feature>
<keyword evidence="4" id="KW-1185">Reference proteome</keyword>
<reference evidence="3" key="2">
    <citation type="submission" date="2020-05" db="UniProtKB">
        <authorList>
            <consortium name="EnsemblMetazoa"/>
        </authorList>
    </citation>
    <scope>IDENTIFICATION</scope>
</reference>
<dbReference type="VEuPathDB" id="VectorBase:ASIC014124"/>
<reference evidence="2 4" key="1">
    <citation type="journal article" date="2014" name="BMC Genomics">
        <title>Genome sequence of Anopheles sinensis provides insight into genetics basis of mosquito competence for malaria parasites.</title>
        <authorList>
            <person name="Zhou D."/>
            <person name="Zhang D."/>
            <person name="Ding G."/>
            <person name="Shi L."/>
            <person name="Hou Q."/>
            <person name="Ye Y."/>
            <person name="Xu Y."/>
            <person name="Zhou H."/>
            <person name="Xiong C."/>
            <person name="Li S."/>
            <person name="Yu J."/>
            <person name="Hong S."/>
            <person name="Yu X."/>
            <person name="Zou P."/>
            <person name="Chen C."/>
            <person name="Chang X."/>
            <person name="Wang W."/>
            <person name="Lv Y."/>
            <person name="Sun Y."/>
            <person name="Ma L."/>
            <person name="Shen B."/>
            <person name="Zhu C."/>
        </authorList>
    </citation>
    <scope>NUCLEOTIDE SEQUENCE [LARGE SCALE GENOMIC DNA]</scope>
</reference>
<evidence type="ECO:0000256" key="1">
    <source>
        <dbReference type="SAM" id="MobiDB-lite"/>
    </source>
</evidence>
<dbReference type="EMBL" id="KE525315">
    <property type="protein sequence ID" value="KFB46139.1"/>
    <property type="molecule type" value="Genomic_DNA"/>
</dbReference>
<evidence type="ECO:0000313" key="2">
    <source>
        <dbReference type="EMBL" id="KFB46139.1"/>
    </source>
</evidence>
<dbReference type="EMBL" id="ATLV01021228">
    <property type="status" value="NOT_ANNOTATED_CDS"/>
    <property type="molecule type" value="Genomic_DNA"/>
</dbReference>